<reference evidence="2 3" key="1">
    <citation type="submission" date="2018-06" db="EMBL/GenBank/DDBJ databases">
        <title>Carbapenemase-producing Enterobacteriaceae present in wastewater treatment plant effluent and nearby surface waters in the US.</title>
        <authorList>
            <person name="Mathys D.A."/>
            <person name="Mollenkopf D.F."/>
            <person name="Feicht S.M."/>
            <person name="Adams R.J."/>
            <person name="Albers A.L."/>
            <person name="Grooters S.V."/>
            <person name="Stuever D.M."/>
            <person name="Daniels J.B."/>
            <person name="Wittum T.E."/>
        </authorList>
    </citation>
    <scope>NUCLEOTIDE SEQUENCE [LARGE SCALE GENOMIC DNA]</scope>
    <source>
        <strain evidence="2 3">GEO_23_Down_A</strain>
    </source>
</reference>
<dbReference type="AlphaFoldDB" id="A0AB37VD01"/>
<keyword evidence="1" id="KW-0175">Coiled coil</keyword>
<feature type="coiled-coil region" evidence="1">
    <location>
        <begin position="128"/>
        <end position="155"/>
    </location>
</feature>
<dbReference type="RefSeq" id="WP_128340166.1">
    <property type="nucleotide sequence ID" value="NZ_QKPI01000080.1"/>
</dbReference>
<dbReference type="EMBL" id="QKPI01000080">
    <property type="protein sequence ID" value="RWT73773.1"/>
    <property type="molecule type" value="Genomic_DNA"/>
</dbReference>
<protein>
    <submittedName>
        <fullName evidence="2">Uncharacterized protein</fullName>
    </submittedName>
</protein>
<accession>A0AB37VD01</accession>
<organism evidence="2 3">
    <name type="scientific">Enterobacter cloacae</name>
    <dbReference type="NCBI Taxonomy" id="550"/>
    <lineage>
        <taxon>Bacteria</taxon>
        <taxon>Pseudomonadati</taxon>
        <taxon>Pseudomonadota</taxon>
        <taxon>Gammaproteobacteria</taxon>
        <taxon>Enterobacterales</taxon>
        <taxon>Enterobacteriaceae</taxon>
        <taxon>Enterobacter</taxon>
        <taxon>Enterobacter cloacae complex</taxon>
    </lineage>
</organism>
<proteinExistence type="predicted"/>
<evidence type="ECO:0000313" key="3">
    <source>
        <dbReference type="Proteomes" id="UP000289016"/>
    </source>
</evidence>
<evidence type="ECO:0000313" key="2">
    <source>
        <dbReference type="EMBL" id="RWT73773.1"/>
    </source>
</evidence>
<name>A0AB37VD01_ENTCL</name>
<evidence type="ECO:0000256" key="1">
    <source>
        <dbReference type="SAM" id="Coils"/>
    </source>
</evidence>
<dbReference type="Proteomes" id="UP000289016">
    <property type="component" value="Unassembled WGS sequence"/>
</dbReference>
<gene>
    <name evidence="2" type="ORF">DN595_23095</name>
</gene>
<sequence>MIFENLPYTANAITKPMVFIGDFEEKFENYSDSVTGGPLKFKAYLIWNSKICPTEHQGSLIRIHNASGTLYDDSFMKYQVQENTRKKQVTCEIFVEQGLDSALNIDRESYNFSHPHVVILTKWLHSAFRQLTNANKQLAKKLRENNRENKSSEIKSQISNIVENAWARSDKDIATIPPKIEIIETEEQKATVDNRNSYIVDFTGIKSDISITKNFRERRKATLSDDKIKAITSILASYGVLESLSPNKRNAMIHAIYEVIIAEGEL</sequence>
<comment type="caution">
    <text evidence="2">The sequence shown here is derived from an EMBL/GenBank/DDBJ whole genome shotgun (WGS) entry which is preliminary data.</text>
</comment>